<evidence type="ECO:0000313" key="2">
    <source>
        <dbReference type="EMBL" id="KAK5529679.1"/>
    </source>
</evidence>
<feature type="region of interest" description="Disordered" evidence="1">
    <location>
        <begin position="311"/>
        <end position="351"/>
    </location>
</feature>
<dbReference type="Proteomes" id="UP001345827">
    <property type="component" value="Unassembled WGS sequence"/>
</dbReference>
<comment type="caution">
    <text evidence="2">The sequence shown here is derived from an EMBL/GenBank/DDBJ whole genome shotgun (WGS) entry which is preliminary data.</text>
</comment>
<evidence type="ECO:0000256" key="1">
    <source>
        <dbReference type="SAM" id="MobiDB-lite"/>
    </source>
</evidence>
<feature type="compositionally biased region" description="Low complexity" evidence="1">
    <location>
        <begin position="331"/>
        <end position="350"/>
    </location>
</feature>
<accession>A0AAV9PX77</accession>
<proteinExistence type="predicted"/>
<protein>
    <recommendedName>
        <fullName evidence="4">Protein kinase domain-containing protein</fullName>
    </recommendedName>
</protein>
<organism evidence="2 3">
    <name type="scientific">Vermiconidia calcicola</name>
    <dbReference type="NCBI Taxonomy" id="1690605"/>
    <lineage>
        <taxon>Eukaryota</taxon>
        <taxon>Fungi</taxon>
        <taxon>Dikarya</taxon>
        <taxon>Ascomycota</taxon>
        <taxon>Pezizomycotina</taxon>
        <taxon>Dothideomycetes</taxon>
        <taxon>Dothideomycetidae</taxon>
        <taxon>Mycosphaerellales</taxon>
        <taxon>Extremaceae</taxon>
        <taxon>Vermiconidia</taxon>
    </lineage>
</organism>
<sequence>MSCVLIIDDIPHIVRYDKPVGSEKCWIHFYRQGVCFVVHVEQGNVRGTKFGEQWLSLLKSPGREERTPTPAPAPATPQGGMRAWVKRWEDLCRLVIGTCLGTIERLVAVGDSAEAQRGGERVERWKTLDGYLNTVRYELEVVAVGANAKREPGVGESGESGERVEGKGEVDGVMARVRKGPDRKPSYEFWPIALEEVEEVKMLLVSDLSADGGKLAIHHARDLEVLDAEKDWRAPPYKLRTKDGEVYYLGKCEKSAREARTGIVSNRSLDRINAHVRLHRVMNGSSDGMDAMVNVNIPRLRGVVLAGVEGAARGSGSGSGGGHGDGDGQHAARSSVDDSGNASESAGAGAKHTGVGLGEGVLIAGILLDYLPHAKTLRDFLAQVARGEPENETTVTATATVTEEMKQRWKEQVSAALRYLHGLRITIGGHALHGSGPEEDRMWYYVNQHTVMIAEGGSTTQQGRSSSGVDTDLDSGFEGPQRDAWLSLGAGCTFYAEKDKDAFDQARSMDWKGVERTFNI</sequence>
<keyword evidence="3" id="KW-1185">Reference proteome</keyword>
<name>A0AAV9PX77_9PEZI</name>
<dbReference type="EMBL" id="JAXLQG010000021">
    <property type="protein sequence ID" value="KAK5529679.1"/>
    <property type="molecule type" value="Genomic_DNA"/>
</dbReference>
<gene>
    <name evidence="2" type="ORF">LTR25_009458</name>
</gene>
<evidence type="ECO:0008006" key="4">
    <source>
        <dbReference type="Google" id="ProtNLM"/>
    </source>
</evidence>
<feature type="compositionally biased region" description="Gly residues" evidence="1">
    <location>
        <begin position="313"/>
        <end position="323"/>
    </location>
</feature>
<reference evidence="2 3" key="1">
    <citation type="submission" date="2023-06" db="EMBL/GenBank/DDBJ databases">
        <title>Black Yeasts Isolated from many extreme environments.</title>
        <authorList>
            <person name="Coleine C."/>
            <person name="Stajich J.E."/>
            <person name="Selbmann L."/>
        </authorList>
    </citation>
    <scope>NUCLEOTIDE SEQUENCE [LARGE SCALE GENOMIC DNA]</scope>
    <source>
        <strain evidence="2 3">CCFEE 5887</strain>
    </source>
</reference>
<dbReference type="AlphaFoldDB" id="A0AAV9PX77"/>
<evidence type="ECO:0000313" key="3">
    <source>
        <dbReference type="Proteomes" id="UP001345827"/>
    </source>
</evidence>